<dbReference type="NCBIfam" id="TIGR02273">
    <property type="entry name" value="16S_RimM"/>
    <property type="match status" value="1"/>
</dbReference>
<evidence type="ECO:0000256" key="3">
    <source>
        <dbReference type="ARBA" id="ARBA00022552"/>
    </source>
</evidence>
<dbReference type="InterPro" id="IPR027275">
    <property type="entry name" value="PRC-brl_dom"/>
</dbReference>
<evidence type="ECO:0000256" key="5">
    <source>
        <dbReference type="HAMAP-Rule" id="MF_00014"/>
    </source>
</evidence>
<dbReference type="GO" id="GO:0005840">
    <property type="term" value="C:ribosome"/>
    <property type="evidence" value="ECO:0007669"/>
    <property type="project" value="InterPro"/>
</dbReference>
<dbReference type="Pfam" id="PF01782">
    <property type="entry name" value="RimM"/>
    <property type="match status" value="1"/>
</dbReference>
<gene>
    <name evidence="5" type="primary">rimM</name>
    <name evidence="8" type="ORF">CCE28_00010</name>
</gene>
<comment type="caution">
    <text evidence="8">The sequence shown here is derived from an EMBL/GenBank/DDBJ whole genome shotgun (WGS) entry which is preliminary data.</text>
</comment>
<evidence type="ECO:0000256" key="1">
    <source>
        <dbReference type="ARBA" id="ARBA00022490"/>
    </source>
</evidence>
<keyword evidence="1 5" id="KW-0963">Cytoplasm</keyword>
<dbReference type="PANTHER" id="PTHR33692:SF1">
    <property type="entry name" value="RIBOSOME MATURATION FACTOR RIMM"/>
    <property type="match status" value="1"/>
</dbReference>
<sequence>MSNLLKVGQIVGTHGIRGEVRVYPLTDYKERFEELKWVYMDGQRDEKYHIQSVKYKKNMVILKIKEINTCNDAETYRDKYLYIDREDARELPEDTYFITDLIGIEVFSTENEYIGKLKNVIQTSANDIYEIKIEGKKAPALIPAVGEFVKEVNISEKKMIIKLIEGLIE</sequence>
<dbReference type="SUPFAM" id="SSF50447">
    <property type="entry name" value="Translation proteins"/>
    <property type="match status" value="1"/>
</dbReference>
<comment type="subcellular location">
    <subcellularLocation>
        <location evidence="5">Cytoplasm</location>
    </subcellularLocation>
</comment>
<dbReference type="InterPro" id="IPR011961">
    <property type="entry name" value="RimM"/>
</dbReference>
<dbReference type="SUPFAM" id="SSF50346">
    <property type="entry name" value="PRC-barrel domain"/>
    <property type="match status" value="1"/>
</dbReference>
<feature type="domain" description="PRC-barrel" evidence="7">
    <location>
        <begin position="93"/>
        <end position="167"/>
    </location>
</feature>
<dbReference type="GO" id="GO:0043022">
    <property type="term" value="F:ribosome binding"/>
    <property type="evidence" value="ECO:0007669"/>
    <property type="project" value="InterPro"/>
</dbReference>
<proteinExistence type="inferred from homology"/>
<dbReference type="InterPro" id="IPR009000">
    <property type="entry name" value="Transl_B-barrel_sf"/>
</dbReference>
<feature type="domain" description="RimM N-terminal" evidence="6">
    <location>
        <begin position="7"/>
        <end position="87"/>
    </location>
</feature>
<dbReference type="HAMAP" id="MF_00014">
    <property type="entry name" value="Ribosome_mat_RimM"/>
    <property type="match status" value="1"/>
</dbReference>
<evidence type="ECO:0000256" key="2">
    <source>
        <dbReference type="ARBA" id="ARBA00022517"/>
    </source>
</evidence>
<evidence type="ECO:0000313" key="9">
    <source>
        <dbReference type="Proteomes" id="UP000216024"/>
    </source>
</evidence>
<keyword evidence="3 5" id="KW-0698">rRNA processing</keyword>
<name>A0A267MQ01_9FIRM</name>
<evidence type="ECO:0000256" key="4">
    <source>
        <dbReference type="ARBA" id="ARBA00023186"/>
    </source>
</evidence>
<dbReference type="AlphaFoldDB" id="A0A267MQ01"/>
<dbReference type="Gene3D" id="2.30.30.240">
    <property type="entry name" value="PRC-barrel domain"/>
    <property type="match status" value="1"/>
</dbReference>
<evidence type="ECO:0000259" key="7">
    <source>
        <dbReference type="Pfam" id="PF05239"/>
    </source>
</evidence>
<reference evidence="8 9" key="1">
    <citation type="submission" date="2017-06" db="EMBL/GenBank/DDBJ databases">
        <title>Draft genome sequence of anaerobic fermentative bacterium Anaeromicrobium sediminis DY2726D isolated from West Pacific Ocean sediments.</title>
        <authorList>
            <person name="Zeng X."/>
        </authorList>
    </citation>
    <scope>NUCLEOTIDE SEQUENCE [LARGE SCALE GENOMIC DNA]</scope>
    <source>
        <strain evidence="8 9">DY2726D</strain>
    </source>
</reference>
<dbReference type="InterPro" id="IPR002676">
    <property type="entry name" value="RimM_N"/>
</dbReference>
<dbReference type="PANTHER" id="PTHR33692">
    <property type="entry name" value="RIBOSOME MATURATION FACTOR RIMM"/>
    <property type="match status" value="1"/>
</dbReference>
<dbReference type="RefSeq" id="WP_095129702.1">
    <property type="nucleotide sequence ID" value="NZ_NIBG01000001.1"/>
</dbReference>
<dbReference type="InterPro" id="IPR011033">
    <property type="entry name" value="PRC_barrel-like_sf"/>
</dbReference>
<keyword evidence="2 5" id="KW-0690">Ribosome biogenesis</keyword>
<comment type="domain">
    <text evidence="5">The PRC barrel domain binds ribosomal protein uS19.</text>
</comment>
<comment type="subunit">
    <text evidence="5">Binds ribosomal protein uS19.</text>
</comment>
<comment type="similarity">
    <text evidence="5">Belongs to the RimM family.</text>
</comment>
<dbReference type="InterPro" id="IPR036976">
    <property type="entry name" value="RimM_N_sf"/>
</dbReference>
<dbReference type="Pfam" id="PF05239">
    <property type="entry name" value="PRC"/>
    <property type="match status" value="1"/>
</dbReference>
<dbReference type="GO" id="GO:0006364">
    <property type="term" value="P:rRNA processing"/>
    <property type="evidence" value="ECO:0007669"/>
    <property type="project" value="UniProtKB-UniRule"/>
</dbReference>
<dbReference type="Proteomes" id="UP000216024">
    <property type="component" value="Unassembled WGS sequence"/>
</dbReference>
<organism evidence="8 9">
    <name type="scientific">Anaeromicrobium sediminis</name>
    <dbReference type="NCBI Taxonomy" id="1478221"/>
    <lineage>
        <taxon>Bacteria</taxon>
        <taxon>Bacillati</taxon>
        <taxon>Bacillota</taxon>
        <taxon>Clostridia</taxon>
        <taxon>Peptostreptococcales</taxon>
        <taxon>Thermotaleaceae</taxon>
        <taxon>Anaeromicrobium</taxon>
    </lineage>
</organism>
<evidence type="ECO:0000313" key="8">
    <source>
        <dbReference type="EMBL" id="PAB60853.1"/>
    </source>
</evidence>
<accession>A0A267MQ01</accession>
<comment type="function">
    <text evidence="5">An accessory protein needed during the final step in the assembly of 30S ribosomal subunit, possibly for assembly of the head region. Essential for efficient processing of 16S rRNA. May be needed both before and after RbfA during the maturation of 16S rRNA. It has affinity for free ribosomal 30S subunits but not for 70S ribosomes.</text>
</comment>
<dbReference type="EMBL" id="NIBG01000001">
    <property type="protein sequence ID" value="PAB60853.1"/>
    <property type="molecule type" value="Genomic_DNA"/>
</dbReference>
<dbReference type="OrthoDB" id="9810331at2"/>
<evidence type="ECO:0000259" key="6">
    <source>
        <dbReference type="Pfam" id="PF01782"/>
    </source>
</evidence>
<keyword evidence="9" id="KW-1185">Reference proteome</keyword>
<dbReference type="GO" id="GO:0005737">
    <property type="term" value="C:cytoplasm"/>
    <property type="evidence" value="ECO:0007669"/>
    <property type="project" value="UniProtKB-SubCell"/>
</dbReference>
<dbReference type="GO" id="GO:0042274">
    <property type="term" value="P:ribosomal small subunit biogenesis"/>
    <property type="evidence" value="ECO:0007669"/>
    <property type="project" value="UniProtKB-UniRule"/>
</dbReference>
<dbReference type="Gene3D" id="2.40.30.60">
    <property type="entry name" value="RimM"/>
    <property type="match status" value="1"/>
</dbReference>
<keyword evidence="4 5" id="KW-0143">Chaperone</keyword>
<protein>
    <recommendedName>
        <fullName evidence="5">Ribosome maturation factor RimM</fullName>
    </recommendedName>
</protein>